<dbReference type="GO" id="GO:0016020">
    <property type="term" value="C:membrane"/>
    <property type="evidence" value="ECO:0007669"/>
    <property type="project" value="UniProtKB-SubCell"/>
</dbReference>
<feature type="domain" description="THD" evidence="6">
    <location>
        <begin position="106"/>
        <end position="239"/>
    </location>
</feature>
<dbReference type="SMART" id="SM00207">
    <property type="entry name" value="TNF"/>
    <property type="match status" value="1"/>
</dbReference>
<accession>A0A9D2YRX4</accession>
<evidence type="ECO:0000256" key="5">
    <source>
        <dbReference type="SAM" id="Phobius"/>
    </source>
</evidence>
<comment type="caution">
    <text evidence="7">The sequence shown here is derived from an EMBL/GenBank/DDBJ whole genome shotgun (WGS) entry which is preliminary data.</text>
</comment>
<dbReference type="OrthoDB" id="6072476at2759"/>
<dbReference type="GO" id="GO:0005615">
    <property type="term" value="C:extracellular space"/>
    <property type="evidence" value="ECO:0007669"/>
    <property type="project" value="UniProtKB-KW"/>
</dbReference>
<dbReference type="PROSITE" id="PS50049">
    <property type="entry name" value="THD_2"/>
    <property type="match status" value="1"/>
</dbReference>
<keyword evidence="5" id="KW-1133">Transmembrane helix</keyword>
<organism evidence="7 8">
    <name type="scientific">Nothobranchius furzeri</name>
    <name type="common">Turquoise killifish</name>
    <dbReference type="NCBI Taxonomy" id="105023"/>
    <lineage>
        <taxon>Eukaryota</taxon>
        <taxon>Metazoa</taxon>
        <taxon>Chordata</taxon>
        <taxon>Craniata</taxon>
        <taxon>Vertebrata</taxon>
        <taxon>Euteleostomi</taxon>
        <taxon>Actinopterygii</taxon>
        <taxon>Neopterygii</taxon>
        <taxon>Teleostei</taxon>
        <taxon>Neoteleostei</taxon>
        <taxon>Acanthomorphata</taxon>
        <taxon>Ovalentaria</taxon>
        <taxon>Atherinomorphae</taxon>
        <taxon>Cyprinodontiformes</taxon>
        <taxon>Nothobranchiidae</taxon>
        <taxon>Nothobranchius</taxon>
    </lineage>
</organism>
<name>A0A9D2YRX4_NOTFU</name>
<dbReference type="GO" id="GO:0005164">
    <property type="term" value="F:tumor necrosis factor receptor binding"/>
    <property type="evidence" value="ECO:0007669"/>
    <property type="project" value="InterPro"/>
</dbReference>
<dbReference type="SUPFAM" id="SSF49842">
    <property type="entry name" value="TNF-like"/>
    <property type="match status" value="1"/>
</dbReference>
<sequence>MVFNHPSSRGGKDEGGCPSVFVVDTHATRPPVPPRLMREGRWTGAPVTLLTMLVSLALCGMVIEACFIYSLYQTELVQSASTSKLTGGDEVATIENHLEESLPSKPMAHLTDGVDVVHEKQIMGWSMNADPILYEMVYRNGSLIIQKEGYYFIYSKVYFSFSGIFHHLINMKTEKYTGKFITLLQSRETSPESSKMRSNSYLGGVFHLSENDAIYVSVSSTQKILRHKSFENVFGAYMI</sequence>
<dbReference type="Gene3D" id="2.60.120.40">
    <property type="match status" value="1"/>
</dbReference>
<dbReference type="InterPro" id="IPR008983">
    <property type="entry name" value="Tumour_necrosis_fac-like_dom"/>
</dbReference>
<dbReference type="Proteomes" id="UP000822369">
    <property type="component" value="Chromosome 3"/>
</dbReference>
<keyword evidence="5" id="KW-0812">Transmembrane</keyword>
<dbReference type="KEGG" id="nfu:107378304"/>
<dbReference type="EMBL" id="JAAVVJ010000003">
    <property type="protein sequence ID" value="KAF7225546.1"/>
    <property type="molecule type" value="Genomic_DNA"/>
</dbReference>
<reference evidence="7" key="1">
    <citation type="submission" date="2020-03" db="EMBL/GenBank/DDBJ databases">
        <title>Intra-Species Differences in Population Size shape Life History and Genome Evolution.</title>
        <authorList>
            <person name="Willemsen D."/>
            <person name="Cui R."/>
            <person name="Valenzano D.R."/>
        </authorList>
    </citation>
    <scope>NUCLEOTIDE SEQUENCE</scope>
    <source>
        <strain evidence="7">GRZ</strain>
        <tissue evidence="7">Whole</tissue>
    </source>
</reference>
<comment type="similarity">
    <text evidence="2">Belongs to the tumor necrosis factor family.</text>
</comment>
<evidence type="ECO:0000256" key="4">
    <source>
        <dbReference type="ARBA" id="ARBA00023136"/>
    </source>
</evidence>
<evidence type="ECO:0000259" key="6">
    <source>
        <dbReference type="PROSITE" id="PS50049"/>
    </source>
</evidence>
<comment type="subcellular location">
    <subcellularLocation>
        <location evidence="1">Membrane</location>
    </subcellularLocation>
</comment>
<protein>
    <submittedName>
        <fullName evidence="7">Tumor necrosis factor ligand superfamily member 6-like</fullName>
    </submittedName>
</protein>
<dbReference type="InterPro" id="IPR006052">
    <property type="entry name" value="TNF_dom"/>
</dbReference>
<evidence type="ECO:0000256" key="3">
    <source>
        <dbReference type="ARBA" id="ARBA00022514"/>
    </source>
</evidence>
<feature type="transmembrane region" description="Helical" evidence="5">
    <location>
        <begin position="47"/>
        <end position="72"/>
    </location>
</feature>
<dbReference type="AlphaFoldDB" id="A0A9D2YRX4"/>
<evidence type="ECO:0000313" key="7">
    <source>
        <dbReference type="EMBL" id="KAF7225546.1"/>
    </source>
</evidence>
<keyword evidence="3" id="KW-0202">Cytokine</keyword>
<dbReference type="Pfam" id="PF00229">
    <property type="entry name" value="TNF"/>
    <property type="match status" value="1"/>
</dbReference>
<dbReference type="GO" id="GO:0005125">
    <property type="term" value="F:cytokine activity"/>
    <property type="evidence" value="ECO:0007669"/>
    <property type="project" value="UniProtKB-KW"/>
</dbReference>
<proteinExistence type="inferred from homology"/>
<dbReference type="OMA" id="EACFIYG"/>
<gene>
    <name evidence="7" type="ORF">G4P62_004808</name>
</gene>
<dbReference type="GO" id="GO:0006955">
    <property type="term" value="P:immune response"/>
    <property type="evidence" value="ECO:0007669"/>
    <property type="project" value="InterPro"/>
</dbReference>
<dbReference type="PANTHER" id="PTHR11471">
    <property type="entry name" value="TUMOR NECROSIS FACTOR FAMILY MEMBER"/>
    <property type="match status" value="1"/>
</dbReference>
<dbReference type="PANTHER" id="PTHR11471:SF34">
    <property type="entry name" value="TUMOR NECROSIS FACTOR LIGAND SUPERFAMILY MEMBER 14"/>
    <property type="match status" value="1"/>
</dbReference>
<keyword evidence="4 5" id="KW-0472">Membrane</keyword>
<evidence type="ECO:0000256" key="1">
    <source>
        <dbReference type="ARBA" id="ARBA00004370"/>
    </source>
</evidence>
<evidence type="ECO:0000313" key="8">
    <source>
        <dbReference type="Proteomes" id="UP000822369"/>
    </source>
</evidence>
<evidence type="ECO:0000256" key="2">
    <source>
        <dbReference type="ARBA" id="ARBA00008670"/>
    </source>
</evidence>